<dbReference type="AlphaFoldDB" id="A0A060XZ76"/>
<dbReference type="EMBL" id="FR906635">
    <property type="protein sequence ID" value="CDQ85003.1"/>
    <property type="molecule type" value="Genomic_DNA"/>
</dbReference>
<dbReference type="Proteomes" id="UP000193380">
    <property type="component" value="Unassembled WGS sequence"/>
</dbReference>
<dbReference type="PaxDb" id="8022-A0A060XZ76"/>
<evidence type="ECO:0000256" key="1">
    <source>
        <dbReference type="SAM" id="SignalP"/>
    </source>
</evidence>
<gene>
    <name evidence="2" type="ORF">GSONMT00024878001</name>
</gene>
<evidence type="ECO:0000313" key="2">
    <source>
        <dbReference type="EMBL" id="CDQ85003.1"/>
    </source>
</evidence>
<evidence type="ECO:0000313" key="3">
    <source>
        <dbReference type="Proteomes" id="UP000193380"/>
    </source>
</evidence>
<proteinExistence type="predicted"/>
<feature type="chain" id="PRO_5001596537" evidence="1">
    <location>
        <begin position="23"/>
        <end position="126"/>
    </location>
</feature>
<organism evidence="2 3">
    <name type="scientific">Oncorhynchus mykiss</name>
    <name type="common">Rainbow trout</name>
    <name type="synonym">Salmo gairdneri</name>
    <dbReference type="NCBI Taxonomy" id="8022"/>
    <lineage>
        <taxon>Eukaryota</taxon>
        <taxon>Metazoa</taxon>
        <taxon>Chordata</taxon>
        <taxon>Craniata</taxon>
        <taxon>Vertebrata</taxon>
        <taxon>Euteleostomi</taxon>
        <taxon>Actinopterygii</taxon>
        <taxon>Neopterygii</taxon>
        <taxon>Teleostei</taxon>
        <taxon>Protacanthopterygii</taxon>
        <taxon>Salmoniformes</taxon>
        <taxon>Salmonidae</taxon>
        <taxon>Salmoninae</taxon>
        <taxon>Oncorhynchus</taxon>
    </lineage>
</organism>
<reference evidence="2" key="2">
    <citation type="submission" date="2014-03" db="EMBL/GenBank/DDBJ databases">
        <authorList>
            <person name="Genoscope - CEA"/>
        </authorList>
    </citation>
    <scope>NUCLEOTIDE SEQUENCE</scope>
</reference>
<protein>
    <submittedName>
        <fullName evidence="2">Uncharacterized protein</fullName>
    </submittedName>
</protein>
<sequence length="126" mass="14346">MKILFAALLAVFVLSNFDMVDSSYDKIVYHSKVRARKEGPNVCALQQVMGTKKKYFSTCRNWYQGAILCVCVCVCVCVFQCFREPVIEFTCFIKTNRQKYILPHKLTCVTSSPRCPQVLLHSHGPG</sequence>
<accession>A0A060XZ76</accession>
<reference evidence="2" key="1">
    <citation type="journal article" date="2014" name="Nat. Commun.">
        <title>The rainbow trout genome provides novel insights into evolution after whole-genome duplication in vertebrates.</title>
        <authorList>
            <person name="Berthelot C."/>
            <person name="Brunet F."/>
            <person name="Chalopin D."/>
            <person name="Juanchich A."/>
            <person name="Bernard M."/>
            <person name="Noel B."/>
            <person name="Bento P."/>
            <person name="Da Silva C."/>
            <person name="Labadie K."/>
            <person name="Alberti A."/>
            <person name="Aury J.M."/>
            <person name="Louis A."/>
            <person name="Dehais P."/>
            <person name="Bardou P."/>
            <person name="Montfort J."/>
            <person name="Klopp C."/>
            <person name="Cabau C."/>
            <person name="Gaspin C."/>
            <person name="Thorgaard G.H."/>
            <person name="Boussaha M."/>
            <person name="Quillet E."/>
            <person name="Guyomard R."/>
            <person name="Galiana D."/>
            <person name="Bobe J."/>
            <person name="Volff J.N."/>
            <person name="Genet C."/>
            <person name="Wincker P."/>
            <person name="Jaillon O."/>
            <person name="Roest Crollius H."/>
            <person name="Guiguen Y."/>
        </authorList>
    </citation>
    <scope>NUCLEOTIDE SEQUENCE [LARGE SCALE GENOMIC DNA]</scope>
</reference>
<keyword evidence="1" id="KW-0732">Signal</keyword>
<name>A0A060XZ76_ONCMY</name>
<dbReference type="STRING" id="8022.A0A060XZ76"/>
<feature type="signal peptide" evidence="1">
    <location>
        <begin position="1"/>
        <end position="22"/>
    </location>
</feature>